<dbReference type="InterPro" id="IPR028082">
    <property type="entry name" value="Peripla_BP_I"/>
</dbReference>
<dbReference type="InterPro" id="IPR028081">
    <property type="entry name" value="Leu-bd"/>
</dbReference>
<evidence type="ECO:0000256" key="3">
    <source>
        <dbReference type="SAM" id="SignalP"/>
    </source>
</evidence>
<reference evidence="5" key="1">
    <citation type="submission" date="2023-02" db="EMBL/GenBank/DDBJ databases">
        <title>Gut commensal Christensenella minuta modulates host metabolism via a new class of secondary bile acids.</title>
        <authorList>
            <person name="Liu C."/>
        </authorList>
    </citation>
    <scope>NUCLEOTIDE SEQUENCE</scope>
    <source>
        <strain evidence="5">CA70</strain>
    </source>
</reference>
<evidence type="ECO:0000313" key="5">
    <source>
        <dbReference type="EMBL" id="XCC61382.1"/>
    </source>
</evidence>
<keyword evidence="2 3" id="KW-0732">Signal</keyword>
<dbReference type="RefSeq" id="WP_353422881.1">
    <property type="nucleotide sequence ID" value="NZ_CP117826.1"/>
</dbReference>
<dbReference type="PANTHER" id="PTHR30483">
    <property type="entry name" value="LEUCINE-SPECIFIC-BINDING PROTEIN"/>
    <property type="match status" value="1"/>
</dbReference>
<dbReference type="PROSITE" id="PS51257">
    <property type="entry name" value="PROKAR_LIPOPROTEIN"/>
    <property type="match status" value="1"/>
</dbReference>
<dbReference type="SUPFAM" id="SSF53822">
    <property type="entry name" value="Periplasmic binding protein-like I"/>
    <property type="match status" value="1"/>
</dbReference>
<proteinExistence type="inferred from homology"/>
<evidence type="ECO:0000259" key="4">
    <source>
        <dbReference type="Pfam" id="PF13458"/>
    </source>
</evidence>
<gene>
    <name evidence="5" type="ORF">PUP29_07530</name>
</gene>
<organism evidence="5">
    <name type="scientific">Christensenella massiliensis</name>
    <dbReference type="NCBI Taxonomy" id="1805714"/>
    <lineage>
        <taxon>Bacteria</taxon>
        <taxon>Bacillati</taxon>
        <taxon>Bacillota</taxon>
        <taxon>Clostridia</taxon>
        <taxon>Christensenellales</taxon>
        <taxon>Christensenellaceae</taxon>
        <taxon>Christensenella</taxon>
    </lineage>
</organism>
<dbReference type="Gene3D" id="3.40.50.2300">
    <property type="match status" value="2"/>
</dbReference>
<sequence length="375" mass="41290">MKKIVSVLLCAAVFLSLTGCAPAPEQQDADAVRIALLCREDMDYNVSRYQKGMEMAIEEYAGPYEASVEVYGLDAPDFESSVEEAARLAEDPDITAVVTMQDYEVINAAAKTMDDAGKAFFAVQGYYDETAEAGYDTFFPFSLNAEHLGCAMGLYAARQGLRRIGCIYSGAEFERVQVNEFERAGIMNGIQTGSSLSEPFDTAAFYEELAVWEALGIEAAYVPYYRSAWGAEILAEIKAEMPEIRLLSCFTLGSQTAVDYLAELDGTVMPAFYPVERSDEYREWAARYEERYGETPDNEAVQGYDLANLILSNYSGDNKTLAEAIRANAENAAGIAGNTVRDLLTGLPEVSYDEADAYGYEYLTVQDGRLVHTEP</sequence>
<protein>
    <submittedName>
        <fullName evidence="5">ABC transporter substrate-binding protein</fullName>
    </submittedName>
</protein>
<dbReference type="Pfam" id="PF13458">
    <property type="entry name" value="Peripla_BP_6"/>
    <property type="match status" value="1"/>
</dbReference>
<dbReference type="EMBL" id="CP117826">
    <property type="protein sequence ID" value="XCC61382.1"/>
    <property type="molecule type" value="Genomic_DNA"/>
</dbReference>
<feature type="domain" description="Leucine-binding protein" evidence="4">
    <location>
        <begin position="75"/>
        <end position="312"/>
    </location>
</feature>
<dbReference type="AlphaFoldDB" id="A0AAU8A5T8"/>
<feature type="signal peptide" evidence="3">
    <location>
        <begin position="1"/>
        <end position="23"/>
    </location>
</feature>
<name>A0AAU8A5T8_9FIRM</name>
<evidence type="ECO:0000256" key="1">
    <source>
        <dbReference type="ARBA" id="ARBA00010062"/>
    </source>
</evidence>
<comment type="similarity">
    <text evidence="1">Belongs to the leucine-binding protein family.</text>
</comment>
<dbReference type="PANTHER" id="PTHR30483:SF6">
    <property type="entry name" value="PERIPLASMIC BINDING PROTEIN OF ABC TRANSPORTER FOR NATURAL AMINO ACIDS"/>
    <property type="match status" value="1"/>
</dbReference>
<dbReference type="InterPro" id="IPR051010">
    <property type="entry name" value="BCAA_transport"/>
</dbReference>
<evidence type="ECO:0000256" key="2">
    <source>
        <dbReference type="ARBA" id="ARBA00022729"/>
    </source>
</evidence>
<feature type="chain" id="PRO_5043694886" evidence="3">
    <location>
        <begin position="24"/>
        <end position="375"/>
    </location>
</feature>
<accession>A0AAU8A5T8</accession>